<dbReference type="Pfam" id="PF17954">
    <property type="entry name" value="Pirin_C_2"/>
    <property type="match status" value="1"/>
</dbReference>
<dbReference type="InterPro" id="IPR014710">
    <property type="entry name" value="RmlC-like_jellyroll"/>
</dbReference>
<dbReference type="RefSeq" id="WP_051268693.1">
    <property type="nucleotide sequence ID" value="NZ_LVVZ01000005.1"/>
</dbReference>
<evidence type="ECO:0000256" key="2">
    <source>
        <dbReference type="PIRSR" id="PIRSR006232-1"/>
    </source>
</evidence>
<dbReference type="GO" id="GO:0046872">
    <property type="term" value="F:metal ion binding"/>
    <property type="evidence" value="ECO:0007669"/>
    <property type="project" value="UniProtKB-KW"/>
</dbReference>
<feature type="domain" description="Pirin N-terminal" evidence="4">
    <location>
        <begin position="18"/>
        <end position="127"/>
    </location>
</feature>
<dbReference type="EMBL" id="LVVZ01000005">
    <property type="protein sequence ID" value="OKL45440.1"/>
    <property type="molecule type" value="Genomic_DNA"/>
</dbReference>
<keyword evidence="2" id="KW-0479">Metal-binding</keyword>
<comment type="similarity">
    <text evidence="1 3">Belongs to the pirin family.</text>
</comment>
<dbReference type="Pfam" id="PF02678">
    <property type="entry name" value="Pirin"/>
    <property type="match status" value="1"/>
</dbReference>
<keyword evidence="2" id="KW-0408">Iron</keyword>
<comment type="caution">
    <text evidence="6">The sequence shown here is derived from an EMBL/GenBank/DDBJ whole genome shotgun (WGS) entry which is preliminary data.</text>
</comment>
<gene>
    <name evidence="6" type="ORF">A3843_03720</name>
</gene>
<sequence>MTNTHHGISITKKPASSRGQVDMGWLKSAHSFSFGSYFDPENIQFETLRVINDDLVAPGGGFPTHPHQNFEIFSYVQSGALEHRDSMGNGSVVSAGGVQYMSAGAGVQHSEFNASDKDPVKFLQIWLVPAEQNTRPRYDTLQFDPDDRNGRLKLFLSPDGRANSLQINSHTNVYAAQIDGDQTLEYELTRDQPAYIHVVSGTLTINGETFSEGDAAQVRGHGLLELAKGKTAEIILFEFLPN</sequence>
<dbReference type="PANTHER" id="PTHR43212:SF3">
    <property type="entry name" value="QUERCETIN 2,3-DIOXYGENASE"/>
    <property type="match status" value="1"/>
</dbReference>
<dbReference type="GO" id="GO:0051213">
    <property type="term" value="F:dioxygenase activity"/>
    <property type="evidence" value="ECO:0007669"/>
    <property type="project" value="UniProtKB-KW"/>
</dbReference>
<feature type="domain" description="Quercetin 2,3-dioxygenase C-terminal cupin" evidence="5">
    <location>
        <begin position="154"/>
        <end position="238"/>
    </location>
</feature>
<dbReference type="InterPro" id="IPR011051">
    <property type="entry name" value="RmlC_Cupin_sf"/>
</dbReference>
<dbReference type="Proteomes" id="UP000185783">
    <property type="component" value="Unassembled WGS sequence"/>
</dbReference>
<proteinExistence type="inferred from homology"/>
<feature type="binding site" evidence="2">
    <location>
        <position position="65"/>
    </location>
    <ligand>
        <name>Fe cation</name>
        <dbReference type="ChEBI" id="CHEBI:24875"/>
    </ligand>
</feature>
<evidence type="ECO:0000259" key="5">
    <source>
        <dbReference type="Pfam" id="PF17954"/>
    </source>
</evidence>
<dbReference type="InterPro" id="IPR003829">
    <property type="entry name" value="Pirin_N_dom"/>
</dbReference>
<accession>A0A1U7JL15</accession>
<dbReference type="PANTHER" id="PTHR43212">
    <property type="entry name" value="QUERCETIN 2,3-DIOXYGENASE"/>
    <property type="match status" value="1"/>
</dbReference>
<evidence type="ECO:0000313" key="6">
    <source>
        <dbReference type="EMBL" id="OKL45440.1"/>
    </source>
</evidence>
<evidence type="ECO:0000313" key="7">
    <source>
        <dbReference type="Proteomes" id="UP000185783"/>
    </source>
</evidence>
<evidence type="ECO:0000256" key="3">
    <source>
        <dbReference type="RuleBase" id="RU003457"/>
    </source>
</evidence>
<dbReference type="PIRSF" id="PIRSF006232">
    <property type="entry name" value="Pirin"/>
    <property type="match status" value="1"/>
</dbReference>
<reference evidence="6 7" key="1">
    <citation type="submission" date="2016-03" db="EMBL/GenBank/DDBJ databases">
        <title>Genome sequence of Nesiotobacter sp. nov., a moderately halophilic alphaproteobacterium isolated from the Yellow Sea, China.</title>
        <authorList>
            <person name="Zhang G."/>
            <person name="Zhang R."/>
        </authorList>
    </citation>
    <scope>NUCLEOTIDE SEQUENCE [LARGE SCALE GENOMIC DNA]</scope>
    <source>
        <strain evidence="6 7">WB1-6</strain>
    </source>
</reference>
<dbReference type="Gene3D" id="2.60.120.10">
    <property type="entry name" value="Jelly Rolls"/>
    <property type="match status" value="2"/>
</dbReference>
<dbReference type="SUPFAM" id="SSF51182">
    <property type="entry name" value="RmlC-like cupins"/>
    <property type="match status" value="1"/>
</dbReference>
<name>A0A1U7JL15_9HYPH</name>
<keyword evidence="6" id="KW-0560">Oxidoreductase</keyword>
<organism evidence="6 7">
    <name type="scientific">Pseudovibrio exalbescens</name>
    <dbReference type="NCBI Taxonomy" id="197461"/>
    <lineage>
        <taxon>Bacteria</taxon>
        <taxon>Pseudomonadati</taxon>
        <taxon>Pseudomonadota</taxon>
        <taxon>Alphaproteobacteria</taxon>
        <taxon>Hyphomicrobiales</taxon>
        <taxon>Stappiaceae</taxon>
        <taxon>Pseudovibrio</taxon>
    </lineage>
</organism>
<dbReference type="CDD" id="cd02910">
    <property type="entry name" value="cupin_Yhhw_N"/>
    <property type="match status" value="1"/>
</dbReference>
<feature type="binding site" evidence="2">
    <location>
        <position position="111"/>
    </location>
    <ligand>
        <name>Fe cation</name>
        <dbReference type="ChEBI" id="CHEBI:24875"/>
    </ligand>
</feature>
<feature type="binding site" evidence="2">
    <location>
        <position position="67"/>
    </location>
    <ligand>
        <name>Fe cation</name>
        <dbReference type="ChEBI" id="CHEBI:24875"/>
    </ligand>
</feature>
<keyword evidence="6" id="KW-0223">Dioxygenase</keyword>
<dbReference type="STRING" id="197461.A3843_03720"/>
<evidence type="ECO:0000259" key="4">
    <source>
        <dbReference type="Pfam" id="PF02678"/>
    </source>
</evidence>
<dbReference type="InterPro" id="IPR041602">
    <property type="entry name" value="Quercetinase_C"/>
</dbReference>
<evidence type="ECO:0000256" key="1">
    <source>
        <dbReference type="ARBA" id="ARBA00008416"/>
    </source>
</evidence>
<dbReference type="AlphaFoldDB" id="A0A1U7JL15"/>
<comment type="cofactor">
    <cofactor evidence="2">
        <name>Fe cation</name>
        <dbReference type="ChEBI" id="CHEBI:24875"/>
    </cofactor>
    <text evidence="2">Binds 1 Fe cation per subunit.</text>
</comment>
<dbReference type="InterPro" id="IPR012093">
    <property type="entry name" value="Pirin"/>
</dbReference>
<protein>
    <submittedName>
        <fullName evidence="6">Quercetin 2,3-dioxygenase</fullName>
    </submittedName>
</protein>
<keyword evidence="7" id="KW-1185">Reference proteome</keyword>
<feature type="binding site" evidence="2">
    <location>
        <position position="109"/>
    </location>
    <ligand>
        <name>Fe cation</name>
        <dbReference type="ChEBI" id="CHEBI:24875"/>
    </ligand>
</feature>